<evidence type="ECO:0000256" key="1">
    <source>
        <dbReference type="SAM" id="MobiDB-lite"/>
    </source>
</evidence>
<feature type="transmembrane region" description="Helical" evidence="2">
    <location>
        <begin position="224"/>
        <end position="247"/>
    </location>
</feature>
<feature type="transmembrane region" description="Helical" evidence="2">
    <location>
        <begin position="341"/>
        <end position="362"/>
    </location>
</feature>
<feature type="transmembrane region" description="Helical" evidence="2">
    <location>
        <begin position="310"/>
        <end position="334"/>
    </location>
</feature>
<feature type="transmembrane region" description="Helical" evidence="2">
    <location>
        <begin position="65"/>
        <end position="88"/>
    </location>
</feature>
<dbReference type="NCBIfam" id="TIGR00843">
    <property type="entry name" value="benE"/>
    <property type="match status" value="1"/>
</dbReference>
<keyword evidence="2" id="KW-0472">Membrane</keyword>
<feature type="transmembrane region" description="Helical" evidence="2">
    <location>
        <begin position="108"/>
        <end position="130"/>
    </location>
</feature>
<accession>A0A323VDW9</accession>
<feature type="region of interest" description="Disordered" evidence="1">
    <location>
        <begin position="1"/>
        <end position="28"/>
    </location>
</feature>
<organism evidence="3 4">
    <name type="scientific">Modestobacter versicolor</name>
    <dbReference type="NCBI Taxonomy" id="429133"/>
    <lineage>
        <taxon>Bacteria</taxon>
        <taxon>Bacillati</taxon>
        <taxon>Actinomycetota</taxon>
        <taxon>Actinomycetes</taxon>
        <taxon>Geodermatophilales</taxon>
        <taxon>Geodermatophilaceae</taxon>
        <taxon>Modestobacter</taxon>
    </lineage>
</organism>
<reference evidence="3 4" key="1">
    <citation type="submission" date="2018-06" db="EMBL/GenBank/DDBJ databases">
        <title>Draft genome sequence of Modestobacter versicolor CP153-2.</title>
        <authorList>
            <person name="Gundlapally S.R."/>
        </authorList>
    </citation>
    <scope>NUCLEOTIDE SEQUENCE [LARGE SCALE GENOMIC DNA]</scope>
    <source>
        <strain evidence="3 4">CP153-2</strain>
    </source>
</reference>
<keyword evidence="4" id="KW-1185">Reference proteome</keyword>
<dbReference type="GO" id="GO:0005886">
    <property type="term" value="C:plasma membrane"/>
    <property type="evidence" value="ECO:0007669"/>
    <property type="project" value="TreeGrafter"/>
</dbReference>
<feature type="compositionally biased region" description="Low complexity" evidence="1">
    <location>
        <begin position="14"/>
        <end position="23"/>
    </location>
</feature>
<feature type="region of interest" description="Disordered" evidence="1">
    <location>
        <begin position="411"/>
        <end position="433"/>
    </location>
</feature>
<evidence type="ECO:0000256" key="2">
    <source>
        <dbReference type="SAM" id="Phobius"/>
    </source>
</evidence>
<keyword evidence="2" id="KW-1133">Transmembrane helix</keyword>
<dbReference type="GO" id="GO:0042925">
    <property type="term" value="F:benzoate transmembrane transporter activity"/>
    <property type="evidence" value="ECO:0007669"/>
    <property type="project" value="InterPro"/>
</dbReference>
<dbReference type="EMBL" id="QKNV01000020">
    <property type="protein sequence ID" value="PZA22771.1"/>
    <property type="molecule type" value="Genomic_DNA"/>
</dbReference>
<name>A0A323VDW9_9ACTN</name>
<feature type="transmembrane region" description="Helical" evidence="2">
    <location>
        <begin position="268"/>
        <end position="298"/>
    </location>
</feature>
<dbReference type="InterPro" id="IPR004711">
    <property type="entry name" value="Benzoate_Transporter"/>
</dbReference>
<evidence type="ECO:0000313" key="3">
    <source>
        <dbReference type="EMBL" id="PZA22771.1"/>
    </source>
</evidence>
<gene>
    <name evidence="3" type="ORF">DMO24_03400</name>
</gene>
<evidence type="ECO:0000313" key="4">
    <source>
        <dbReference type="Proteomes" id="UP000247602"/>
    </source>
</evidence>
<dbReference type="AlphaFoldDB" id="A0A323VDW9"/>
<dbReference type="Pfam" id="PF03594">
    <property type="entry name" value="BenE"/>
    <property type="match status" value="1"/>
</dbReference>
<feature type="transmembrane region" description="Helical" evidence="2">
    <location>
        <begin position="30"/>
        <end position="53"/>
    </location>
</feature>
<dbReference type="OrthoDB" id="9813854at2"/>
<protein>
    <submittedName>
        <fullName evidence="3">Benzoate transporter</fullName>
    </submittedName>
</protein>
<sequence>MPRAWAPTDRRSPRVAAVRAPSPDGVSRPVSAGVVSALVGFTSAFVVVLSGLAGVGASPDQAASGLLAVSVTMGLACVLLAVWTRMPITAAWSTPGAALLASTGAVEGGWPAAVGAFLVTGALVVLTGLVPQLGALITRIPASVAQAMLAGVLFQLCLGPVTGLAENPLAVAPVVAVWLLALRLMPRWAAPLAFLAAAVVIGVHVVTSGATIDRADLVPRVELTAPVFTVAAVVGIALPLYLVTMAAQNVPGVAVMKGLGYEVPWRRSMLVTGVGTVLGAPAGGHAINLAAISAALAAGPEAGEDRSRRWIASVTAGSVLVLLGIASSAVGSLVLLAPAGVVAAVAGLALLGTLAASLQAALARDDERIPAVVTFATAASGIAVAGVSAAFWALVAGLVARAVLRAGRETAVRPAPTRDTQGQQKARPGDLHR</sequence>
<dbReference type="PANTHER" id="PTHR30199">
    <property type="entry name" value="MFS FAMILY TRANSPORTER, PREDICTED SUBSTRATE BENZOATE"/>
    <property type="match status" value="1"/>
</dbReference>
<dbReference type="PANTHER" id="PTHR30199:SF0">
    <property type="entry name" value="INNER MEMBRANE PROTEIN YDCO"/>
    <property type="match status" value="1"/>
</dbReference>
<comment type="caution">
    <text evidence="3">The sequence shown here is derived from an EMBL/GenBank/DDBJ whole genome shotgun (WGS) entry which is preliminary data.</text>
</comment>
<dbReference type="Proteomes" id="UP000247602">
    <property type="component" value="Unassembled WGS sequence"/>
</dbReference>
<keyword evidence="2" id="KW-0812">Transmembrane</keyword>
<feature type="transmembrane region" description="Helical" evidence="2">
    <location>
        <begin position="192"/>
        <end position="212"/>
    </location>
</feature>
<proteinExistence type="predicted"/>
<feature type="transmembrane region" description="Helical" evidence="2">
    <location>
        <begin position="382"/>
        <end position="404"/>
    </location>
</feature>